<dbReference type="Proteomes" id="UP000288216">
    <property type="component" value="Unassembled WGS sequence"/>
</dbReference>
<protein>
    <submittedName>
        <fullName evidence="1">Uncharacterized protein</fullName>
    </submittedName>
</protein>
<sequence>MEVAITLLKAVISVNKHQAIMDPTGLWLELVGLSTPERMSFRLCVKPQTKVEVYFSISLATTCVVQQKWKSIF</sequence>
<reference evidence="1 2" key="1">
    <citation type="journal article" date="2018" name="Nat. Ecol. Evol.">
        <title>Shark genomes provide insights into elasmobranch evolution and the origin of vertebrates.</title>
        <authorList>
            <person name="Hara Y"/>
            <person name="Yamaguchi K"/>
            <person name="Onimaru K"/>
            <person name="Kadota M"/>
            <person name="Koyanagi M"/>
            <person name="Keeley SD"/>
            <person name="Tatsumi K"/>
            <person name="Tanaka K"/>
            <person name="Motone F"/>
            <person name="Kageyama Y"/>
            <person name="Nozu R"/>
            <person name="Adachi N"/>
            <person name="Nishimura O"/>
            <person name="Nakagawa R"/>
            <person name="Tanegashima C"/>
            <person name="Kiyatake I"/>
            <person name="Matsumoto R"/>
            <person name="Murakumo K"/>
            <person name="Nishida K"/>
            <person name="Terakita A"/>
            <person name="Kuratani S"/>
            <person name="Sato K"/>
            <person name="Hyodo S Kuraku.S."/>
        </authorList>
    </citation>
    <scope>NUCLEOTIDE SEQUENCE [LARGE SCALE GENOMIC DNA]</scope>
</reference>
<organism evidence="1 2">
    <name type="scientific">Scyliorhinus torazame</name>
    <name type="common">Cloudy catshark</name>
    <name type="synonym">Catulus torazame</name>
    <dbReference type="NCBI Taxonomy" id="75743"/>
    <lineage>
        <taxon>Eukaryota</taxon>
        <taxon>Metazoa</taxon>
        <taxon>Chordata</taxon>
        <taxon>Craniata</taxon>
        <taxon>Vertebrata</taxon>
        <taxon>Chondrichthyes</taxon>
        <taxon>Elasmobranchii</taxon>
        <taxon>Galeomorphii</taxon>
        <taxon>Galeoidea</taxon>
        <taxon>Carcharhiniformes</taxon>
        <taxon>Scyliorhinidae</taxon>
        <taxon>Scyliorhinus</taxon>
    </lineage>
</organism>
<accession>A0A401PJQ0</accession>
<proteinExistence type="predicted"/>
<dbReference type="AlphaFoldDB" id="A0A401PJQ0"/>
<gene>
    <name evidence="1" type="ORF">scyTo_0006737</name>
</gene>
<evidence type="ECO:0000313" key="2">
    <source>
        <dbReference type="Proteomes" id="UP000288216"/>
    </source>
</evidence>
<keyword evidence="2" id="KW-1185">Reference proteome</keyword>
<comment type="caution">
    <text evidence="1">The sequence shown here is derived from an EMBL/GenBank/DDBJ whole genome shotgun (WGS) entry which is preliminary data.</text>
</comment>
<dbReference type="EMBL" id="BFAA01002323">
    <property type="protein sequence ID" value="GCB73364.1"/>
    <property type="molecule type" value="Genomic_DNA"/>
</dbReference>
<name>A0A401PJQ0_SCYTO</name>
<evidence type="ECO:0000313" key="1">
    <source>
        <dbReference type="EMBL" id="GCB73364.1"/>
    </source>
</evidence>